<organism evidence="2 3">
    <name type="scientific">Antrodiella citrinella</name>
    <dbReference type="NCBI Taxonomy" id="2447956"/>
    <lineage>
        <taxon>Eukaryota</taxon>
        <taxon>Fungi</taxon>
        <taxon>Dikarya</taxon>
        <taxon>Basidiomycota</taxon>
        <taxon>Agaricomycotina</taxon>
        <taxon>Agaricomycetes</taxon>
        <taxon>Polyporales</taxon>
        <taxon>Steccherinaceae</taxon>
        <taxon>Antrodiella</taxon>
    </lineage>
</organism>
<evidence type="ECO:0000313" key="2">
    <source>
        <dbReference type="EMBL" id="THH33091.1"/>
    </source>
</evidence>
<keyword evidence="3" id="KW-1185">Reference proteome</keyword>
<dbReference type="AlphaFoldDB" id="A0A4S4N5G2"/>
<gene>
    <name evidence="2" type="ORF">EUX98_g1116</name>
</gene>
<dbReference type="Proteomes" id="UP000308730">
    <property type="component" value="Unassembled WGS sequence"/>
</dbReference>
<reference evidence="2 3" key="1">
    <citation type="submission" date="2019-02" db="EMBL/GenBank/DDBJ databases">
        <title>Genome sequencing of the rare red list fungi Antrodiella citrinella (Flaviporus citrinellus).</title>
        <authorList>
            <person name="Buettner E."/>
            <person name="Kellner H."/>
        </authorList>
    </citation>
    <scope>NUCLEOTIDE SEQUENCE [LARGE SCALE GENOMIC DNA]</scope>
    <source>
        <strain evidence="2 3">DSM 108506</strain>
    </source>
</reference>
<dbReference type="OrthoDB" id="2804481at2759"/>
<feature type="chain" id="PRO_5020832231" evidence="1">
    <location>
        <begin position="26"/>
        <end position="113"/>
    </location>
</feature>
<name>A0A4S4N5G2_9APHY</name>
<proteinExistence type="predicted"/>
<accession>A0A4S4N5G2</accession>
<sequence length="113" mass="12060">MVPTFILTRAFAISGMLVGAQLACAAPMPYTGSCSDDICMRQGPEPDADVAVTPFVAVAVPTPPAVVANWPLTPDVVVQSPPKVRDEDVGPRMLDIIGHTIQYAREAQKRSQQ</sequence>
<dbReference type="EMBL" id="SGPM01000011">
    <property type="protein sequence ID" value="THH33091.1"/>
    <property type="molecule type" value="Genomic_DNA"/>
</dbReference>
<protein>
    <submittedName>
        <fullName evidence="2">Uncharacterized protein</fullName>
    </submittedName>
</protein>
<keyword evidence="1" id="KW-0732">Signal</keyword>
<evidence type="ECO:0000313" key="3">
    <source>
        <dbReference type="Proteomes" id="UP000308730"/>
    </source>
</evidence>
<comment type="caution">
    <text evidence="2">The sequence shown here is derived from an EMBL/GenBank/DDBJ whole genome shotgun (WGS) entry which is preliminary data.</text>
</comment>
<feature type="signal peptide" evidence="1">
    <location>
        <begin position="1"/>
        <end position="25"/>
    </location>
</feature>
<evidence type="ECO:0000256" key="1">
    <source>
        <dbReference type="SAM" id="SignalP"/>
    </source>
</evidence>